<organism evidence="1 2">
    <name type="scientific">Candidatus Falkowbacteria bacterium RIFOXYD2_FULL_34_120</name>
    <dbReference type="NCBI Taxonomy" id="1798007"/>
    <lineage>
        <taxon>Bacteria</taxon>
        <taxon>Candidatus Falkowiibacteriota</taxon>
    </lineage>
</organism>
<comment type="caution">
    <text evidence="1">The sequence shown here is derived from an EMBL/GenBank/DDBJ whole genome shotgun (WGS) entry which is preliminary data.</text>
</comment>
<dbReference type="AlphaFoldDB" id="A0A1F5TT60"/>
<evidence type="ECO:0000313" key="2">
    <source>
        <dbReference type="Proteomes" id="UP000177579"/>
    </source>
</evidence>
<reference evidence="1 2" key="1">
    <citation type="journal article" date="2016" name="Nat. Commun.">
        <title>Thousands of microbial genomes shed light on interconnected biogeochemical processes in an aquifer system.</title>
        <authorList>
            <person name="Anantharaman K."/>
            <person name="Brown C.T."/>
            <person name="Hug L.A."/>
            <person name="Sharon I."/>
            <person name="Castelle C.J."/>
            <person name="Probst A.J."/>
            <person name="Thomas B.C."/>
            <person name="Singh A."/>
            <person name="Wilkins M.J."/>
            <person name="Karaoz U."/>
            <person name="Brodie E.L."/>
            <person name="Williams K.H."/>
            <person name="Hubbard S.S."/>
            <person name="Banfield J.F."/>
        </authorList>
    </citation>
    <scope>NUCLEOTIDE SEQUENCE [LARGE SCALE GENOMIC DNA]</scope>
</reference>
<name>A0A1F5TT60_9BACT</name>
<evidence type="ECO:0000313" key="1">
    <source>
        <dbReference type="EMBL" id="OGF41771.1"/>
    </source>
</evidence>
<proteinExistence type="predicted"/>
<dbReference type="EMBL" id="MFGO01000005">
    <property type="protein sequence ID" value="OGF41771.1"/>
    <property type="molecule type" value="Genomic_DNA"/>
</dbReference>
<accession>A0A1F5TT60</accession>
<gene>
    <name evidence="1" type="ORF">A2531_05815</name>
</gene>
<dbReference type="Proteomes" id="UP000177579">
    <property type="component" value="Unassembled WGS sequence"/>
</dbReference>
<protein>
    <submittedName>
        <fullName evidence="1">Uncharacterized protein</fullName>
    </submittedName>
</protein>
<sequence>MVDIEEKYLTVYLYHEDTNTWEVLPTIIEEYYNFATIITTHFSHYAIGIPNWQNVDEDVQVFKTGGAYDPKTGVKYASLKLKNITEENLDGSFRLVFSNITDGVKLANATGTTTEGNVYIDVDNIEILSGEFFDPIELGFRIPEKKIIENKNYTIYVPEFLDFDFEVEVLYKKIPQS</sequence>